<dbReference type="WBParaSite" id="SCUD_0001583701-mRNA-1">
    <property type="protein sequence ID" value="SCUD_0001583701-mRNA-1"/>
    <property type="gene ID" value="SCUD_0001583701"/>
</dbReference>
<dbReference type="AlphaFoldDB" id="A0A183KLC0"/>
<accession>A0A183KLC0</accession>
<reference evidence="1" key="1">
    <citation type="submission" date="2016-06" db="UniProtKB">
        <authorList>
            <consortium name="WormBaseParasite"/>
        </authorList>
    </citation>
    <scope>IDENTIFICATION</scope>
</reference>
<sequence length="48" mass="5532">MINTSPNCVRNILRLKAREFSFHIIIISSFPKCLYFKSSVDEGILVET</sequence>
<name>A0A183KLC0_9TREM</name>
<evidence type="ECO:0000313" key="1">
    <source>
        <dbReference type="WBParaSite" id="SCUD_0001583701-mRNA-1"/>
    </source>
</evidence>
<protein>
    <submittedName>
        <fullName evidence="1">Uncharacterized protein</fullName>
    </submittedName>
</protein>
<organism evidence="1">
    <name type="scientific">Schistosoma curassoni</name>
    <dbReference type="NCBI Taxonomy" id="6186"/>
    <lineage>
        <taxon>Eukaryota</taxon>
        <taxon>Metazoa</taxon>
        <taxon>Spiralia</taxon>
        <taxon>Lophotrochozoa</taxon>
        <taxon>Platyhelminthes</taxon>
        <taxon>Trematoda</taxon>
        <taxon>Digenea</taxon>
        <taxon>Strigeidida</taxon>
        <taxon>Schistosomatoidea</taxon>
        <taxon>Schistosomatidae</taxon>
        <taxon>Schistosoma</taxon>
    </lineage>
</organism>
<proteinExistence type="predicted"/>